<dbReference type="InterPro" id="IPR043472">
    <property type="entry name" value="Macro_dom-like"/>
</dbReference>
<protein>
    <recommendedName>
        <fullName evidence="8">Probable cytosol aminopeptidase</fullName>
        <ecNumber evidence="8">3.4.11.1</ecNumber>
    </recommendedName>
    <alternativeName>
        <fullName evidence="8">Leucine aminopeptidase</fullName>
        <shortName evidence="8">LAP</shortName>
        <ecNumber evidence="8">3.4.11.10</ecNumber>
    </alternativeName>
    <alternativeName>
        <fullName evidence="8">Leucyl aminopeptidase</fullName>
    </alternativeName>
</protein>
<dbReference type="EC" id="3.4.11.1" evidence="8"/>
<comment type="subcellular location">
    <subcellularLocation>
        <location evidence="8">Cytoplasm</location>
    </subcellularLocation>
</comment>
<dbReference type="Gene3D" id="3.40.630.10">
    <property type="entry name" value="Zn peptidases"/>
    <property type="match status" value="1"/>
</dbReference>
<dbReference type="GO" id="GO:0070006">
    <property type="term" value="F:metalloaminopeptidase activity"/>
    <property type="evidence" value="ECO:0007669"/>
    <property type="project" value="InterPro"/>
</dbReference>
<comment type="caution">
    <text evidence="11">The sequence shown here is derived from an EMBL/GenBank/DDBJ whole genome shotgun (WGS) entry which is preliminary data.</text>
</comment>
<dbReference type="Pfam" id="PF00883">
    <property type="entry name" value="Peptidase_M17"/>
    <property type="match status" value="1"/>
</dbReference>
<gene>
    <name evidence="8" type="primary">pepA</name>
    <name evidence="11" type="ORF">E4582_02515</name>
</gene>
<keyword evidence="8" id="KW-0963">Cytoplasm</keyword>
<evidence type="ECO:0000256" key="5">
    <source>
        <dbReference type="ARBA" id="ARBA00022670"/>
    </source>
</evidence>
<keyword evidence="8" id="KW-0479">Metal-binding</keyword>
<dbReference type="PROSITE" id="PS00631">
    <property type="entry name" value="CYTOSOL_AP"/>
    <property type="match status" value="1"/>
</dbReference>
<dbReference type="NCBIfam" id="NF002075">
    <property type="entry name" value="PRK00913.2-2"/>
    <property type="match status" value="1"/>
</dbReference>
<feature type="binding site" evidence="8">
    <location>
        <position position="368"/>
    </location>
    <ligand>
        <name>Mn(2+)</name>
        <dbReference type="ChEBI" id="CHEBI:29035"/>
        <label>1</label>
    </ligand>
</feature>
<dbReference type="AlphaFoldDB" id="A0A4Z1R279"/>
<feature type="binding site" evidence="8">
    <location>
        <position position="289"/>
    </location>
    <ligand>
        <name>Mn(2+)</name>
        <dbReference type="ChEBI" id="CHEBI:29035"/>
        <label>1</label>
    </ligand>
</feature>
<comment type="similarity">
    <text evidence="3 8">Belongs to the peptidase M17 family.</text>
</comment>
<feature type="binding site" evidence="8">
    <location>
        <position position="366"/>
    </location>
    <ligand>
        <name>Mn(2+)</name>
        <dbReference type="ChEBI" id="CHEBI:29035"/>
        <label>1</label>
    </ligand>
</feature>
<evidence type="ECO:0000256" key="4">
    <source>
        <dbReference type="ARBA" id="ARBA00022438"/>
    </source>
</evidence>
<comment type="catalytic activity">
    <reaction evidence="1 8">
        <text>Release of an N-terminal amino acid, Xaa-|-Yaa-, in which Xaa is preferably Leu, but may be other amino acids including Pro although not Arg or Lys, and Yaa may be Pro. Amino acid amides and methyl esters are also readily hydrolyzed, but rates on arylamides are exceedingly low.</text>
        <dbReference type="EC" id="3.4.11.1"/>
    </reaction>
</comment>
<feature type="active site" evidence="8">
    <location>
        <position position="296"/>
    </location>
</feature>
<name>A0A4Z1R279_9GAMM</name>
<feature type="binding site" evidence="8">
    <location>
        <position position="307"/>
    </location>
    <ligand>
        <name>Mn(2+)</name>
        <dbReference type="ChEBI" id="CHEBI:29035"/>
        <label>2</label>
    </ligand>
</feature>
<feature type="domain" description="Cytosol aminopeptidase" evidence="10">
    <location>
        <begin position="364"/>
        <end position="371"/>
    </location>
</feature>
<dbReference type="Proteomes" id="UP000298681">
    <property type="component" value="Unassembled WGS sequence"/>
</dbReference>
<dbReference type="EC" id="3.4.11.10" evidence="8"/>
<dbReference type="RefSeq" id="WP_134673139.1">
    <property type="nucleotide sequence ID" value="NZ_SPUH01000001.1"/>
</dbReference>
<keyword evidence="12" id="KW-1185">Reference proteome</keyword>
<dbReference type="NCBIfam" id="NF002077">
    <property type="entry name" value="PRK00913.2-4"/>
    <property type="match status" value="1"/>
</dbReference>
<keyword evidence="4 8" id="KW-0031">Aminopeptidase</keyword>
<feature type="binding site" evidence="8">
    <location>
        <position position="368"/>
    </location>
    <ligand>
        <name>Mn(2+)</name>
        <dbReference type="ChEBI" id="CHEBI:29035"/>
        <label>2</label>
    </ligand>
</feature>
<evidence type="ECO:0000256" key="2">
    <source>
        <dbReference type="ARBA" id="ARBA00000967"/>
    </source>
</evidence>
<dbReference type="InterPro" id="IPR011356">
    <property type="entry name" value="Leucine_aapep/pepB"/>
</dbReference>
<feature type="binding site" evidence="8">
    <location>
        <position position="284"/>
    </location>
    <ligand>
        <name>Mn(2+)</name>
        <dbReference type="ChEBI" id="CHEBI:29035"/>
        <label>2</label>
    </ligand>
</feature>
<evidence type="ECO:0000256" key="6">
    <source>
        <dbReference type="ARBA" id="ARBA00022801"/>
    </source>
</evidence>
<comment type="cofactor">
    <cofactor evidence="8">
        <name>Mn(2+)</name>
        <dbReference type="ChEBI" id="CHEBI:29035"/>
    </cofactor>
    <text evidence="8">Binds 2 manganese ions per subunit.</text>
</comment>
<keyword evidence="5 8" id="KW-0645">Protease</keyword>
<dbReference type="InterPro" id="IPR008283">
    <property type="entry name" value="Peptidase_M17_N"/>
</dbReference>
<feature type="signal peptide" evidence="9">
    <location>
        <begin position="1"/>
        <end position="25"/>
    </location>
</feature>
<evidence type="ECO:0000313" key="12">
    <source>
        <dbReference type="Proteomes" id="UP000298681"/>
    </source>
</evidence>
<dbReference type="GO" id="GO:0005737">
    <property type="term" value="C:cytoplasm"/>
    <property type="evidence" value="ECO:0007669"/>
    <property type="project" value="UniProtKB-SubCell"/>
</dbReference>
<evidence type="ECO:0000256" key="8">
    <source>
        <dbReference type="HAMAP-Rule" id="MF_00181"/>
    </source>
</evidence>
<comment type="catalytic activity">
    <reaction evidence="2 8">
        <text>Release of an N-terminal amino acid, preferentially leucine, but not glutamic or aspartic acids.</text>
        <dbReference type="EC" id="3.4.11.10"/>
    </reaction>
</comment>
<dbReference type="InterPro" id="IPR023042">
    <property type="entry name" value="Peptidase_M17_leu_NH2_pept"/>
</dbReference>
<dbReference type="SUPFAM" id="SSF53187">
    <property type="entry name" value="Zn-dependent exopeptidases"/>
    <property type="match status" value="1"/>
</dbReference>
<dbReference type="EMBL" id="SPUH01000001">
    <property type="protein sequence ID" value="TKS53754.1"/>
    <property type="molecule type" value="Genomic_DNA"/>
</dbReference>
<evidence type="ECO:0000256" key="9">
    <source>
        <dbReference type="SAM" id="SignalP"/>
    </source>
</evidence>
<dbReference type="PANTHER" id="PTHR11963">
    <property type="entry name" value="LEUCINE AMINOPEPTIDASE-RELATED"/>
    <property type="match status" value="1"/>
</dbReference>
<keyword evidence="9" id="KW-0732">Signal</keyword>
<dbReference type="Gene3D" id="3.40.220.10">
    <property type="entry name" value="Leucine Aminopeptidase, subunit E, domain 1"/>
    <property type="match status" value="1"/>
</dbReference>
<evidence type="ECO:0000256" key="1">
    <source>
        <dbReference type="ARBA" id="ARBA00000135"/>
    </source>
</evidence>
<dbReference type="GO" id="GO:0006508">
    <property type="term" value="P:proteolysis"/>
    <property type="evidence" value="ECO:0007669"/>
    <property type="project" value="UniProtKB-KW"/>
</dbReference>
<dbReference type="PRINTS" id="PR00481">
    <property type="entry name" value="LAMNOPPTDASE"/>
</dbReference>
<evidence type="ECO:0000313" key="11">
    <source>
        <dbReference type="EMBL" id="TKS53754.1"/>
    </source>
</evidence>
<organism evidence="11 12">
    <name type="scientific">Luteimonas yindakuii</name>
    <dbReference type="NCBI Taxonomy" id="2565782"/>
    <lineage>
        <taxon>Bacteria</taxon>
        <taxon>Pseudomonadati</taxon>
        <taxon>Pseudomonadota</taxon>
        <taxon>Gammaproteobacteria</taxon>
        <taxon>Lysobacterales</taxon>
        <taxon>Lysobacteraceae</taxon>
        <taxon>Luteimonas</taxon>
    </lineage>
</organism>
<dbReference type="CDD" id="cd00433">
    <property type="entry name" value="Peptidase_M17"/>
    <property type="match status" value="1"/>
</dbReference>
<proteinExistence type="inferred from homology"/>
<dbReference type="PANTHER" id="PTHR11963:SF23">
    <property type="entry name" value="CYTOSOL AMINOPEPTIDASE"/>
    <property type="match status" value="1"/>
</dbReference>
<accession>A0A4Z1R279</accession>
<reference evidence="11 12" key="1">
    <citation type="submission" date="2019-01" db="EMBL/GenBank/DDBJ databases">
        <authorList>
            <person name="Zhang S."/>
        </authorList>
    </citation>
    <scope>NUCLEOTIDE SEQUENCE [LARGE SCALE GENOMIC DNA]</scope>
    <source>
        <strain evidence="11 12">1626</strain>
    </source>
</reference>
<keyword evidence="7 8" id="KW-0464">Manganese</keyword>
<dbReference type="GO" id="GO:0030145">
    <property type="term" value="F:manganese ion binding"/>
    <property type="evidence" value="ECO:0007669"/>
    <property type="project" value="UniProtKB-UniRule"/>
</dbReference>
<evidence type="ECO:0000256" key="3">
    <source>
        <dbReference type="ARBA" id="ARBA00009528"/>
    </source>
</evidence>
<comment type="function">
    <text evidence="8">Presumably involved in the processing and regular turnover of intracellular proteins. Catalyzes the removal of unsubstituted N-terminal amino acids from various peptides.</text>
</comment>
<dbReference type="SUPFAM" id="SSF52949">
    <property type="entry name" value="Macro domain-like"/>
    <property type="match status" value="1"/>
</dbReference>
<sequence length="523" mass="54263">MFRSPPLQRLLLALFLSCLALPAAAQREIRFDAYAVPSGGTIALAMRGEGAQGGAFAEVDAATGGALARAVAAAGYKGRAETQLDLPGLAPFDRVLVVGMGSDAATARTLEDVGGRVGRFAAGSTANSVELLWQGDEPAAAQQLAFGAALGGYRFDRYRSQREDNNGPRAGAGTLVVRTRDGAAAAQAFQRDWAPVANGVKFARDLVTEPASAVYPEEFVRRTREAFSGMRGVTIEVLDVPAMQRLGMGGILAVGQGSARPPRLLVVRYDGAGRGEAPVAFVGKGITFDSGGLSIKGSDGMWRMKYDMAGAASSVGAVLGLAGRGAAVNAVAVAALAENMPSGTATRPGDVIRTASGKTFEVMSTDAEGRMVLVDAIWYVQDRHQPRAIIDIATLTGSIVTALGGDYAGLFSRDDGLAGQLLAAGEASGDALWRMPMHPGYGKMLESPIADLRNGGGRPGSGTAAHFIGEWVGKDTPWAHVDIAGMAWIETGGTATTPAGATAFGVRLFDRWVRDHVETQSAP</sequence>
<evidence type="ECO:0000259" key="10">
    <source>
        <dbReference type="PROSITE" id="PS00631"/>
    </source>
</evidence>
<dbReference type="InterPro" id="IPR000819">
    <property type="entry name" value="Peptidase_M17_C"/>
</dbReference>
<feature type="binding site" evidence="8">
    <location>
        <position position="289"/>
    </location>
    <ligand>
        <name>Mn(2+)</name>
        <dbReference type="ChEBI" id="CHEBI:29035"/>
        <label>2</label>
    </ligand>
</feature>
<dbReference type="HAMAP" id="MF_00181">
    <property type="entry name" value="Cytosol_peptidase_M17"/>
    <property type="match status" value="1"/>
</dbReference>
<evidence type="ECO:0000256" key="7">
    <source>
        <dbReference type="ARBA" id="ARBA00023211"/>
    </source>
</evidence>
<feature type="active site" evidence="8">
    <location>
        <position position="370"/>
    </location>
</feature>
<dbReference type="Pfam" id="PF02789">
    <property type="entry name" value="Peptidase_M17_N"/>
    <property type="match status" value="1"/>
</dbReference>
<feature type="chain" id="PRO_5021432606" description="Probable cytosol aminopeptidase" evidence="9">
    <location>
        <begin position="26"/>
        <end position="523"/>
    </location>
</feature>
<keyword evidence="6 8" id="KW-0378">Hydrolase</keyword>